<protein>
    <submittedName>
        <fullName evidence="1">Uncharacterized protein</fullName>
    </submittedName>
</protein>
<dbReference type="InterPro" id="IPR053157">
    <property type="entry name" value="Sterol_Uptake_Regulator"/>
</dbReference>
<dbReference type="PANTHER" id="PTHR47784:SF5">
    <property type="entry name" value="STEROL UPTAKE CONTROL PROTEIN 2"/>
    <property type="match status" value="1"/>
</dbReference>
<dbReference type="EMBL" id="JABCIY010000168">
    <property type="protein sequence ID" value="KAF7190791.1"/>
    <property type="molecule type" value="Genomic_DNA"/>
</dbReference>
<dbReference type="Proteomes" id="UP000660729">
    <property type="component" value="Unassembled WGS sequence"/>
</dbReference>
<dbReference type="GO" id="GO:0001228">
    <property type="term" value="F:DNA-binding transcription activator activity, RNA polymerase II-specific"/>
    <property type="evidence" value="ECO:0007669"/>
    <property type="project" value="TreeGrafter"/>
</dbReference>
<reference evidence="1" key="1">
    <citation type="submission" date="2020-04" db="EMBL/GenBank/DDBJ databases">
        <title>Draft genome resource of the tomato pathogen Pseudocercospora fuligena.</title>
        <authorList>
            <person name="Zaccaron A."/>
        </authorList>
    </citation>
    <scope>NUCLEOTIDE SEQUENCE</scope>
    <source>
        <strain evidence="1">PF001</strain>
    </source>
</reference>
<comment type="caution">
    <text evidence="1">The sequence shown here is derived from an EMBL/GenBank/DDBJ whole genome shotgun (WGS) entry which is preliminary data.</text>
</comment>
<keyword evidence="2" id="KW-1185">Reference proteome</keyword>
<organism evidence="1 2">
    <name type="scientific">Pseudocercospora fuligena</name>
    <dbReference type="NCBI Taxonomy" id="685502"/>
    <lineage>
        <taxon>Eukaryota</taxon>
        <taxon>Fungi</taxon>
        <taxon>Dikarya</taxon>
        <taxon>Ascomycota</taxon>
        <taxon>Pezizomycotina</taxon>
        <taxon>Dothideomycetes</taxon>
        <taxon>Dothideomycetidae</taxon>
        <taxon>Mycosphaerellales</taxon>
        <taxon>Mycosphaerellaceae</taxon>
        <taxon>Pseudocercospora</taxon>
    </lineage>
</organism>
<dbReference type="PANTHER" id="PTHR47784">
    <property type="entry name" value="STEROL UPTAKE CONTROL PROTEIN 2"/>
    <property type="match status" value="1"/>
</dbReference>
<evidence type="ECO:0000313" key="1">
    <source>
        <dbReference type="EMBL" id="KAF7190791.1"/>
    </source>
</evidence>
<dbReference type="AlphaFoldDB" id="A0A8H6RIR5"/>
<name>A0A8H6RIR5_9PEZI</name>
<evidence type="ECO:0000313" key="2">
    <source>
        <dbReference type="Proteomes" id="UP000660729"/>
    </source>
</evidence>
<accession>A0A8H6RIR5</accession>
<proteinExistence type="predicted"/>
<dbReference type="OrthoDB" id="4937900at2759"/>
<sequence>MEAFTPSTPDAGIPDHANGVTISQELHLKQMELLHHYLTDTYATIAIRPQGPPTQLFEVPKLALKHDYLLDTLLAITSLHIAKTRSEEARKELVADAVRYQARALSSYRHSLANLTAEDCQALYHCSAKLGVIALGLRGVDPETAATRATDTLVQLSQLWKGTWLILRASRDLVDAETYDMLFQQPEWVQPVRRPQPEAERLLEMLRRRAKVDTPIDHEESEKDTHGWEVGAPRSPPHFSDDDPSAIYLATLDYLEILFRVYEPEPSRVLAWLVQVPAPFMEMVTFKDPLASAICLLYAATFQELSGKWWVQDFRRQLVEELLPVVVATDPELAEVAHWVAS</sequence>
<gene>
    <name evidence="1" type="ORF">HII31_07950</name>
</gene>